<keyword evidence="6" id="KW-0812">Transmembrane</keyword>
<gene>
    <name evidence="8" type="ORF">FHX76_003112</name>
</gene>
<evidence type="ECO:0000313" key="8">
    <source>
        <dbReference type="EMBL" id="NIH55197.1"/>
    </source>
</evidence>
<evidence type="ECO:0000256" key="2">
    <source>
        <dbReference type="ARBA" id="ARBA00022746"/>
    </source>
</evidence>
<keyword evidence="9" id="KW-1185">Reference proteome</keyword>
<accession>A0A7X5R437</accession>
<protein>
    <submittedName>
        <fullName evidence="8">Phytoene desaturase</fullName>
    </submittedName>
</protein>
<feature type="domain" description="Amine oxidase" evidence="7">
    <location>
        <begin position="19"/>
        <end position="502"/>
    </location>
</feature>
<dbReference type="AlphaFoldDB" id="A0A7X5R437"/>
<dbReference type="PRINTS" id="PR00419">
    <property type="entry name" value="ADXRDTASE"/>
</dbReference>
<evidence type="ECO:0000259" key="7">
    <source>
        <dbReference type="Pfam" id="PF01593"/>
    </source>
</evidence>
<feature type="region of interest" description="Disordered" evidence="5">
    <location>
        <begin position="511"/>
        <end position="537"/>
    </location>
</feature>
<evidence type="ECO:0000256" key="4">
    <source>
        <dbReference type="RuleBase" id="RU362075"/>
    </source>
</evidence>
<sequence length="537" mass="58186">MKKTQPHTPSTVAVIGGGIAGLATAALLANDGHSVTLLERRSELGGRAGSWEAEGFRFDTGPSWYLMPEVFEHFFRLMGTTAERELDLVKLDPGYQVLFEGEDAPVTIAASAAANRETFERLEPGAGRQFDRYVASAKETYTVATESFLYTNFEGLSAFTSPKVLRRAGKLVRLLLQPLHSFASGYFRDSRLRRILGYPAVFLGSSPFVAPAMYHLMSHLDLTDGVYYPNGGFTTLIAACERVAREAGVTVITEAEVERIEVGDDARVTGVRYRAADGSVETISADAVVSGADLHHTETSLLEPRFQSRPEQKWDKAVPGPGTVLVFLGVEGELPLEHHTLLFTEAWKDNFERIYHPANPVGAVSSQTSLYVCHPSRTDPSVAPEGTSNLFVLVPVPSDPALGGEGDAEIRRIADNAIAQIAAWANIPDLEERILVRREIGPADFERDYNSWKGTSLGLAHTTGQSAFFRGSNASEKVAGLYYAGATTVPGIGLPMCLISAELVLKRMRGDRSNGPLPEPALSTNPLAQSSDRTTTT</sequence>
<evidence type="ECO:0000256" key="5">
    <source>
        <dbReference type="SAM" id="MobiDB-lite"/>
    </source>
</evidence>
<dbReference type="Gene3D" id="3.50.50.60">
    <property type="entry name" value="FAD/NAD(P)-binding domain"/>
    <property type="match status" value="2"/>
</dbReference>
<evidence type="ECO:0000313" key="9">
    <source>
        <dbReference type="Proteomes" id="UP000541033"/>
    </source>
</evidence>
<dbReference type="GO" id="GO:0016491">
    <property type="term" value="F:oxidoreductase activity"/>
    <property type="evidence" value="ECO:0007669"/>
    <property type="project" value="UniProtKB-KW"/>
</dbReference>
<evidence type="ECO:0000256" key="1">
    <source>
        <dbReference type="ARBA" id="ARBA00004829"/>
    </source>
</evidence>
<proteinExistence type="inferred from homology"/>
<dbReference type="Pfam" id="PF01593">
    <property type="entry name" value="Amino_oxidase"/>
    <property type="match status" value="1"/>
</dbReference>
<dbReference type="GO" id="GO:0016117">
    <property type="term" value="P:carotenoid biosynthetic process"/>
    <property type="evidence" value="ECO:0007669"/>
    <property type="project" value="UniProtKB-KW"/>
</dbReference>
<feature type="transmembrane region" description="Helical" evidence="6">
    <location>
        <begin position="12"/>
        <end position="30"/>
    </location>
</feature>
<dbReference type="InterPro" id="IPR036188">
    <property type="entry name" value="FAD/NAD-bd_sf"/>
</dbReference>
<comment type="pathway">
    <text evidence="1 4">Carotenoid biosynthesis.</text>
</comment>
<organism evidence="8 9">
    <name type="scientific">Lysinibacter cavernae</name>
    <dbReference type="NCBI Taxonomy" id="1640652"/>
    <lineage>
        <taxon>Bacteria</taxon>
        <taxon>Bacillati</taxon>
        <taxon>Actinomycetota</taxon>
        <taxon>Actinomycetes</taxon>
        <taxon>Micrococcales</taxon>
        <taxon>Microbacteriaceae</taxon>
        <taxon>Lysinibacter</taxon>
    </lineage>
</organism>
<keyword evidence="6" id="KW-1133">Transmembrane helix</keyword>
<dbReference type="PANTHER" id="PTHR43734">
    <property type="entry name" value="PHYTOENE DESATURASE"/>
    <property type="match status" value="1"/>
</dbReference>
<dbReference type="InterPro" id="IPR002937">
    <property type="entry name" value="Amino_oxidase"/>
</dbReference>
<keyword evidence="6" id="KW-0472">Membrane</keyword>
<keyword evidence="2 4" id="KW-0125">Carotenoid biosynthesis</keyword>
<comment type="caution">
    <text evidence="8">The sequence shown here is derived from an EMBL/GenBank/DDBJ whole genome shotgun (WGS) entry which is preliminary data.</text>
</comment>
<dbReference type="Proteomes" id="UP000541033">
    <property type="component" value="Unassembled WGS sequence"/>
</dbReference>
<dbReference type="SUPFAM" id="SSF51905">
    <property type="entry name" value="FAD/NAD(P)-binding domain"/>
    <property type="match status" value="1"/>
</dbReference>
<name>A0A7X5R437_9MICO</name>
<dbReference type="PANTHER" id="PTHR43734:SF1">
    <property type="entry name" value="PHYTOENE DESATURASE"/>
    <property type="match status" value="1"/>
</dbReference>
<feature type="compositionally biased region" description="Polar residues" evidence="5">
    <location>
        <begin position="522"/>
        <end position="537"/>
    </location>
</feature>
<reference evidence="8 9" key="1">
    <citation type="submission" date="2020-02" db="EMBL/GenBank/DDBJ databases">
        <title>Sequencing the genomes of 1000 actinobacteria strains.</title>
        <authorList>
            <person name="Klenk H.-P."/>
        </authorList>
    </citation>
    <scope>NUCLEOTIDE SEQUENCE [LARGE SCALE GENOMIC DNA]</scope>
    <source>
        <strain evidence="8 9">DSM 27960</strain>
    </source>
</reference>
<comment type="similarity">
    <text evidence="4">Belongs to the carotenoid/retinoid oxidoreductase family.</text>
</comment>
<dbReference type="NCBIfam" id="TIGR02734">
    <property type="entry name" value="crtI_fam"/>
    <property type="match status" value="1"/>
</dbReference>
<keyword evidence="3 4" id="KW-0560">Oxidoreductase</keyword>
<dbReference type="InterPro" id="IPR014105">
    <property type="entry name" value="Carotenoid/retinoid_OxRdtase"/>
</dbReference>
<dbReference type="RefSeq" id="WP_341777974.1">
    <property type="nucleotide sequence ID" value="NZ_JAAMOX010000003.1"/>
</dbReference>
<dbReference type="EMBL" id="JAAMOX010000003">
    <property type="protein sequence ID" value="NIH55197.1"/>
    <property type="molecule type" value="Genomic_DNA"/>
</dbReference>
<evidence type="ECO:0000256" key="3">
    <source>
        <dbReference type="ARBA" id="ARBA00023002"/>
    </source>
</evidence>
<evidence type="ECO:0000256" key="6">
    <source>
        <dbReference type="SAM" id="Phobius"/>
    </source>
</evidence>